<feature type="domain" description="Xylose isomerase-like TIM barrel" evidence="2">
    <location>
        <begin position="52"/>
        <end position="274"/>
    </location>
</feature>
<dbReference type="InterPro" id="IPR036237">
    <property type="entry name" value="Xyl_isomerase-like_sf"/>
</dbReference>
<evidence type="ECO:0000313" key="3">
    <source>
        <dbReference type="EMBL" id="GAA5189112.1"/>
    </source>
</evidence>
<dbReference type="PANTHER" id="PTHR12110">
    <property type="entry name" value="HYDROXYPYRUVATE ISOMERASE"/>
    <property type="match status" value="1"/>
</dbReference>
<evidence type="ECO:0000256" key="1">
    <source>
        <dbReference type="ARBA" id="ARBA00023277"/>
    </source>
</evidence>
<keyword evidence="1" id="KW-0119">Carbohydrate metabolism</keyword>
<comment type="caution">
    <text evidence="3">The sequence shown here is derived from an EMBL/GenBank/DDBJ whole genome shotgun (WGS) entry which is preliminary data.</text>
</comment>
<accession>A0ABP9RZU1</accession>
<organism evidence="3 4">
    <name type="scientific">Arthrobacter gyeryongensis</name>
    <dbReference type="NCBI Taxonomy" id="1650592"/>
    <lineage>
        <taxon>Bacteria</taxon>
        <taxon>Bacillati</taxon>
        <taxon>Actinomycetota</taxon>
        <taxon>Actinomycetes</taxon>
        <taxon>Micrococcales</taxon>
        <taxon>Micrococcaceae</taxon>
        <taxon>Arthrobacter</taxon>
    </lineage>
</organism>
<keyword evidence="3" id="KW-0413">Isomerase</keyword>
<protein>
    <submittedName>
        <fullName evidence="3">Sugar phosphate isomerase/epimerase</fullName>
    </submittedName>
</protein>
<keyword evidence="4" id="KW-1185">Reference proteome</keyword>
<dbReference type="InterPro" id="IPR013022">
    <property type="entry name" value="Xyl_isomerase-like_TIM-brl"/>
</dbReference>
<dbReference type="RefSeq" id="WP_345447273.1">
    <property type="nucleotide sequence ID" value="NZ_BAABKK010000002.1"/>
</dbReference>
<evidence type="ECO:0000313" key="4">
    <source>
        <dbReference type="Proteomes" id="UP001500200"/>
    </source>
</evidence>
<dbReference type="Proteomes" id="UP001500200">
    <property type="component" value="Unassembled WGS sequence"/>
</dbReference>
<gene>
    <name evidence="3" type="ORF">GCM10023346_02800</name>
</gene>
<dbReference type="Pfam" id="PF01261">
    <property type="entry name" value="AP_endonuc_2"/>
    <property type="match status" value="1"/>
</dbReference>
<proteinExistence type="predicted"/>
<name>A0ABP9RZU1_9MICC</name>
<dbReference type="Gene3D" id="3.20.20.150">
    <property type="entry name" value="Divalent-metal-dependent TIM barrel enzymes"/>
    <property type="match status" value="1"/>
</dbReference>
<reference evidence="4" key="1">
    <citation type="journal article" date="2019" name="Int. J. Syst. Evol. Microbiol.">
        <title>The Global Catalogue of Microorganisms (GCM) 10K type strain sequencing project: providing services to taxonomists for standard genome sequencing and annotation.</title>
        <authorList>
            <consortium name="The Broad Institute Genomics Platform"/>
            <consortium name="The Broad Institute Genome Sequencing Center for Infectious Disease"/>
            <person name="Wu L."/>
            <person name="Ma J."/>
        </authorList>
    </citation>
    <scope>NUCLEOTIDE SEQUENCE [LARGE SCALE GENOMIC DNA]</scope>
    <source>
        <strain evidence="4">JCM 18514</strain>
    </source>
</reference>
<sequence length="284" mass="30685">MQIGLSTYSLAGALADGRMGLLDLPGWAASHQASHLEVAEAGLGVDLSQNHAAAEGLRERGEESGIALVNYVVGADFLGADAAAEIARVKAHLDTAHRMGISRFRHDVVPWAWRPASYAEYRDALEQVVPASRELADYAATLGITTSVENHGMAFNVSERLLQLVHAVDRDNFKITLDIGNFLCVDEVPESAVAKLLPYASVVHLKDFYRRKRSPGGGWLQTLAGDHIQGSVFGLGDMDLPRVLRLIKDFGFSGPCSVEYEGREDCLTAAPESLRNAAALWEGC</sequence>
<dbReference type="PANTHER" id="PTHR12110:SF53">
    <property type="entry name" value="BLR5974 PROTEIN"/>
    <property type="match status" value="1"/>
</dbReference>
<dbReference type="EMBL" id="BAABKK010000002">
    <property type="protein sequence ID" value="GAA5189112.1"/>
    <property type="molecule type" value="Genomic_DNA"/>
</dbReference>
<dbReference type="GO" id="GO:0016853">
    <property type="term" value="F:isomerase activity"/>
    <property type="evidence" value="ECO:0007669"/>
    <property type="project" value="UniProtKB-KW"/>
</dbReference>
<evidence type="ECO:0000259" key="2">
    <source>
        <dbReference type="Pfam" id="PF01261"/>
    </source>
</evidence>
<dbReference type="SUPFAM" id="SSF51658">
    <property type="entry name" value="Xylose isomerase-like"/>
    <property type="match status" value="1"/>
</dbReference>
<dbReference type="InterPro" id="IPR050312">
    <property type="entry name" value="IolE/XylAMocC-like"/>
</dbReference>